<dbReference type="EMBL" id="JABAYA010000362">
    <property type="protein sequence ID" value="KAF7720800.1"/>
    <property type="molecule type" value="Genomic_DNA"/>
</dbReference>
<dbReference type="SUPFAM" id="SSF50978">
    <property type="entry name" value="WD40 repeat-like"/>
    <property type="match status" value="1"/>
</dbReference>
<dbReference type="GO" id="GO:1904263">
    <property type="term" value="P:positive regulation of TORC1 signaling"/>
    <property type="evidence" value="ECO:0007669"/>
    <property type="project" value="TreeGrafter"/>
</dbReference>
<keyword evidence="8" id="KW-0811">Translocation</keyword>
<evidence type="ECO:0000256" key="1">
    <source>
        <dbReference type="ARBA" id="ARBA00004567"/>
    </source>
</evidence>
<dbReference type="GO" id="GO:0016787">
    <property type="term" value="F:hydrolase activity"/>
    <property type="evidence" value="ECO:0007669"/>
    <property type="project" value="UniProtKB-KW"/>
</dbReference>
<dbReference type="PROSITE" id="PS50294">
    <property type="entry name" value="WD_REPEATS_REGION"/>
    <property type="match status" value="2"/>
</dbReference>
<feature type="compositionally biased region" description="Low complexity" evidence="11">
    <location>
        <begin position="188"/>
        <end position="207"/>
    </location>
</feature>
<keyword evidence="4 10" id="KW-0853">WD repeat</keyword>
<keyword evidence="13" id="KW-1185">Reference proteome</keyword>
<dbReference type="SMART" id="SM00320">
    <property type="entry name" value="WD40"/>
    <property type="match status" value="5"/>
</dbReference>
<accession>A0A8H7BFN4</accession>
<dbReference type="GO" id="GO:0031080">
    <property type="term" value="C:nuclear pore outer ring"/>
    <property type="evidence" value="ECO:0007669"/>
    <property type="project" value="TreeGrafter"/>
</dbReference>
<evidence type="ECO:0000256" key="10">
    <source>
        <dbReference type="PROSITE-ProRule" id="PRU00221"/>
    </source>
</evidence>
<evidence type="ECO:0000313" key="12">
    <source>
        <dbReference type="EMBL" id="KAF7720800.1"/>
    </source>
</evidence>
<feature type="region of interest" description="Disordered" evidence="11">
    <location>
        <begin position="166"/>
        <end position="276"/>
    </location>
</feature>
<dbReference type="PROSITE" id="PS50082">
    <property type="entry name" value="WD_REPEATS_2"/>
    <property type="match status" value="3"/>
</dbReference>
<organism evidence="12 13">
    <name type="scientific">Apophysomyces ossiformis</name>
    <dbReference type="NCBI Taxonomy" id="679940"/>
    <lineage>
        <taxon>Eukaryota</taxon>
        <taxon>Fungi</taxon>
        <taxon>Fungi incertae sedis</taxon>
        <taxon>Mucoromycota</taxon>
        <taxon>Mucoromycotina</taxon>
        <taxon>Mucoromycetes</taxon>
        <taxon>Mucorales</taxon>
        <taxon>Mucorineae</taxon>
        <taxon>Mucoraceae</taxon>
        <taxon>Apophysomyces</taxon>
    </lineage>
</organism>
<dbReference type="Pfam" id="PF00400">
    <property type="entry name" value="WD40"/>
    <property type="match status" value="4"/>
</dbReference>
<sequence>MSSITKFDTAHEDLIHDVAYDFYGKRLVTCSSDQRLKVWDFVEKDDAAVWELNDSWKAHDASVLKAVWAHPEYGQVIASCSFDRQVKIWEEQPTEPKKSQKRWAERGRLAESRGAVLDIAFAPTQGALRLATCAADGIVRIYEALEPTNLAQWPQMEEFEIATTAYGSDPNRGAQQAPPPPPPPPPQQQLQPAHTNSTGSSSSSVASHALGNPMDSNSGTPMAYAAGPSPFSSGVNPSVSGQGISPGSGPVSGGNPSSTLQNSGATGGPNHHRPLDADSGYCIDWCPNRTSTPMMVVGLGKEIGARIFKHDGHNRWYPAEFLLGHSQEVHDVSWAPSVARSYQLIATACKDHHVRIYKLTEMPSSNSNVAAAAGQRYGLLGPRQAGLPSTSSRPGHRPMQVELVASFDDHHAEVWHVEWNVTGTILSSSGDDGKLRLWKAGVDGQWRQMAVIAANQQAPPFLR</sequence>
<comment type="similarity">
    <text evidence="2">Belongs to the WD repeat SEC13 family.</text>
</comment>
<feature type="repeat" description="WD" evidence="10">
    <location>
        <begin position="8"/>
        <end position="49"/>
    </location>
</feature>
<dbReference type="Gene3D" id="2.130.10.10">
    <property type="entry name" value="YVTN repeat-like/Quinoprotein amine dehydrogenase"/>
    <property type="match status" value="2"/>
</dbReference>
<dbReference type="PRINTS" id="PR00320">
    <property type="entry name" value="GPROTEINBRPT"/>
</dbReference>
<feature type="compositionally biased region" description="Pro residues" evidence="11">
    <location>
        <begin position="177"/>
        <end position="187"/>
    </location>
</feature>
<feature type="repeat" description="WD" evidence="10">
    <location>
        <begin position="322"/>
        <end position="367"/>
    </location>
</feature>
<keyword evidence="12" id="KW-0378">Hydrolase</keyword>
<dbReference type="AlphaFoldDB" id="A0A8H7BFN4"/>
<gene>
    <name evidence="12" type="primary">SEH1</name>
    <name evidence="12" type="ORF">EC973_006064</name>
</gene>
<dbReference type="InterPro" id="IPR020472">
    <property type="entry name" value="WD40_PAC1"/>
</dbReference>
<evidence type="ECO:0000256" key="5">
    <source>
        <dbReference type="ARBA" id="ARBA00022737"/>
    </source>
</evidence>
<evidence type="ECO:0000256" key="9">
    <source>
        <dbReference type="ARBA" id="ARBA00023242"/>
    </source>
</evidence>
<keyword evidence="6" id="KW-0509">mRNA transport</keyword>
<dbReference type="PANTHER" id="PTHR11024">
    <property type="entry name" value="NUCLEAR PORE COMPLEX PROTEIN SEC13 / SEH1 FAMILY MEMBER"/>
    <property type="match status" value="1"/>
</dbReference>
<evidence type="ECO:0000313" key="13">
    <source>
        <dbReference type="Proteomes" id="UP000605846"/>
    </source>
</evidence>
<dbReference type="GO" id="GO:0015031">
    <property type="term" value="P:protein transport"/>
    <property type="evidence" value="ECO:0007669"/>
    <property type="project" value="UniProtKB-KW"/>
</dbReference>
<evidence type="ECO:0000256" key="3">
    <source>
        <dbReference type="ARBA" id="ARBA00022448"/>
    </source>
</evidence>
<feature type="repeat" description="WD" evidence="10">
    <location>
        <begin position="407"/>
        <end position="439"/>
    </location>
</feature>
<evidence type="ECO:0000256" key="11">
    <source>
        <dbReference type="SAM" id="MobiDB-lite"/>
    </source>
</evidence>
<keyword evidence="3" id="KW-0813">Transport</keyword>
<dbReference type="InterPro" id="IPR036322">
    <property type="entry name" value="WD40_repeat_dom_sf"/>
</dbReference>
<dbReference type="OrthoDB" id="5566198at2759"/>
<proteinExistence type="inferred from homology"/>
<evidence type="ECO:0000256" key="7">
    <source>
        <dbReference type="ARBA" id="ARBA00022927"/>
    </source>
</evidence>
<evidence type="ECO:0000256" key="8">
    <source>
        <dbReference type="ARBA" id="ARBA00023132"/>
    </source>
</evidence>
<keyword evidence="8" id="KW-0906">Nuclear pore complex</keyword>
<comment type="subcellular location">
    <subcellularLocation>
        <location evidence="1">Nucleus</location>
        <location evidence="1">Nuclear pore complex</location>
    </subcellularLocation>
</comment>
<comment type="caution">
    <text evidence="12">The sequence shown here is derived from an EMBL/GenBank/DDBJ whole genome shotgun (WGS) entry which is preliminary data.</text>
</comment>
<reference evidence="12" key="1">
    <citation type="submission" date="2020-01" db="EMBL/GenBank/DDBJ databases">
        <title>Genome Sequencing of Three Apophysomyces-Like Fungal Strains Confirms a Novel Fungal Genus in the Mucoromycota with divergent Burkholderia-like Endosymbiotic Bacteria.</title>
        <authorList>
            <person name="Stajich J.E."/>
            <person name="Macias A.M."/>
            <person name="Carter-House D."/>
            <person name="Lovett B."/>
            <person name="Kasson L.R."/>
            <person name="Berry K."/>
            <person name="Grigoriev I."/>
            <person name="Chang Y."/>
            <person name="Spatafora J."/>
            <person name="Kasson M.T."/>
        </authorList>
    </citation>
    <scope>NUCLEOTIDE SEQUENCE</scope>
    <source>
        <strain evidence="12">NRRL A-21654</strain>
    </source>
</reference>
<evidence type="ECO:0000256" key="2">
    <source>
        <dbReference type="ARBA" id="ARBA00010102"/>
    </source>
</evidence>
<dbReference type="InterPro" id="IPR015943">
    <property type="entry name" value="WD40/YVTN_repeat-like_dom_sf"/>
</dbReference>
<keyword evidence="5" id="KW-0677">Repeat</keyword>
<dbReference type="PANTHER" id="PTHR11024:SF3">
    <property type="entry name" value="NUCLEOPORIN SEH1"/>
    <property type="match status" value="1"/>
</dbReference>
<dbReference type="GO" id="GO:0005198">
    <property type="term" value="F:structural molecule activity"/>
    <property type="evidence" value="ECO:0007669"/>
    <property type="project" value="InterPro"/>
</dbReference>
<evidence type="ECO:0000256" key="4">
    <source>
        <dbReference type="ARBA" id="ARBA00022574"/>
    </source>
</evidence>
<keyword evidence="7" id="KW-0653">Protein transport</keyword>
<name>A0A8H7BFN4_9FUNG</name>
<dbReference type="GO" id="GO:0035859">
    <property type="term" value="C:Seh1-associated complex"/>
    <property type="evidence" value="ECO:0007669"/>
    <property type="project" value="TreeGrafter"/>
</dbReference>
<evidence type="ECO:0000256" key="6">
    <source>
        <dbReference type="ARBA" id="ARBA00022816"/>
    </source>
</evidence>
<dbReference type="InterPro" id="IPR001680">
    <property type="entry name" value="WD40_rpt"/>
</dbReference>
<dbReference type="Proteomes" id="UP000605846">
    <property type="component" value="Unassembled WGS sequence"/>
</dbReference>
<keyword evidence="9" id="KW-0539">Nucleus</keyword>
<dbReference type="GO" id="GO:0034198">
    <property type="term" value="P:cellular response to amino acid starvation"/>
    <property type="evidence" value="ECO:0007669"/>
    <property type="project" value="TreeGrafter"/>
</dbReference>
<dbReference type="GO" id="GO:0051028">
    <property type="term" value="P:mRNA transport"/>
    <property type="evidence" value="ECO:0007669"/>
    <property type="project" value="UniProtKB-KW"/>
</dbReference>
<protein>
    <submittedName>
        <fullName evidence="12">Epoxide hydrolase, soluble (SEH)</fullName>
    </submittedName>
</protein>
<dbReference type="InterPro" id="IPR037363">
    <property type="entry name" value="Sec13/Seh1_fam"/>
</dbReference>